<reference evidence="2 3" key="1">
    <citation type="submission" date="2019-03" db="EMBL/GenBank/DDBJ databases">
        <title>Genomic Encyclopedia of Type Strains, Phase IV (KMG-IV): sequencing the most valuable type-strain genomes for metagenomic binning, comparative biology and taxonomic classification.</title>
        <authorList>
            <person name="Goeker M."/>
        </authorList>
    </citation>
    <scope>NUCLEOTIDE SEQUENCE [LARGE SCALE GENOMIC DNA]</scope>
    <source>
        <strain evidence="2 3">DSM 22362</strain>
    </source>
</reference>
<evidence type="ECO:0000256" key="1">
    <source>
        <dbReference type="SAM" id="Phobius"/>
    </source>
</evidence>
<keyword evidence="1" id="KW-0812">Transmembrane</keyword>
<name>A0A4R3VSX6_9SPHI</name>
<evidence type="ECO:0000313" key="2">
    <source>
        <dbReference type="EMBL" id="TCV08466.1"/>
    </source>
</evidence>
<proteinExistence type="predicted"/>
<evidence type="ECO:0000313" key="3">
    <source>
        <dbReference type="Proteomes" id="UP000295197"/>
    </source>
</evidence>
<keyword evidence="1" id="KW-1133">Transmembrane helix</keyword>
<feature type="transmembrane region" description="Helical" evidence="1">
    <location>
        <begin position="48"/>
        <end position="66"/>
    </location>
</feature>
<sequence>MGVYVLWTIGYFFVKRKILNTGFIIKYFTIVYLVFIVLGGIMEITDPIYWIYIMSILFASAIIYFLSKGLNEENFQ</sequence>
<keyword evidence="1" id="KW-0472">Membrane</keyword>
<comment type="caution">
    <text evidence="2">The sequence shown here is derived from an EMBL/GenBank/DDBJ whole genome shotgun (WGS) entry which is preliminary data.</text>
</comment>
<dbReference type="EMBL" id="SMBZ01000044">
    <property type="protein sequence ID" value="TCV08466.1"/>
    <property type="molecule type" value="Genomic_DNA"/>
</dbReference>
<gene>
    <name evidence="2" type="ORF">EDC17_10444</name>
</gene>
<dbReference type="Proteomes" id="UP000295197">
    <property type="component" value="Unassembled WGS sequence"/>
</dbReference>
<keyword evidence="3" id="KW-1185">Reference proteome</keyword>
<protein>
    <submittedName>
        <fullName evidence="2">Uncharacterized protein</fullName>
    </submittedName>
</protein>
<feature type="transmembrane region" description="Helical" evidence="1">
    <location>
        <begin position="23"/>
        <end position="42"/>
    </location>
</feature>
<organism evidence="2 3">
    <name type="scientific">Sphingobacterium alimentarium</name>
    <dbReference type="NCBI Taxonomy" id="797292"/>
    <lineage>
        <taxon>Bacteria</taxon>
        <taxon>Pseudomonadati</taxon>
        <taxon>Bacteroidota</taxon>
        <taxon>Sphingobacteriia</taxon>
        <taxon>Sphingobacteriales</taxon>
        <taxon>Sphingobacteriaceae</taxon>
        <taxon>Sphingobacterium</taxon>
    </lineage>
</organism>
<dbReference type="AlphaFoldDB" id="A0A4R3VSX6"/>
<accession>A0A4R3VSX6</accession>